<feature type="transmembrane region" description="Helical" evidence="1">
    <location>
        <begin position="328"/>
        <end position="346"/>
    </location>
</feature>
<dbReference type="EMBL" id="KL363201">
    <property type="protein sequence ID" value="KFD55271.1"/>
    <property type="molecule type" value="Genomic_DNA"/>
</dbReference>
<evidence type="ECO:0000313" key="3">
    <source>
        <dbReference type="EMBL" id="KFD65933.1"/>
    </source>
</evidence>
<keyword evidence="1" id="KW-1133">Transmembrane helix</keyword>
<evidence type="ECO:0000313" key="4">
    <source>
        <dbReference type="Proteomes" id="UP000030764"/>
    </source>
</evidence>
<evidence type="ECO:0000313" key="2">
    <source>
        <dbReference type="EMBL" id="KFD55271.1"/>
    </source>
</evidence>
<dbReference type="AlphaFoldDB" id="A0A085N8Y7"/>
<dbReference type="Proteomes" id="UP000030764">
    <property type="component" value="Unassembled WGS sequence"/>
</dbReference>
<dbReference type="Gene3D" id="3.40.50.150">
    <property type="entry name" value="Vaccinia Virus protein VP39"/>
    <property type="match status" value="1"/>
</dbReference>
<protein>
    <submittedName>
        <fullName evidence="3">Uncharacterized protein</fullName>
    </submittedName>
</protein>
<keyword evidence="1" id="KW-0472">Membrane</keyword>
<proteinExistence type="predicted"/>
<accession>A0A085N8Y7</accession>
<dbReference type="EMBL" id="KL367530">
    <property type="protein sequence ID" value="KFD65933.1"/>
    <property type="molecule type" value="Genomic_DNA"/>
</dbReference>
<keyword evidence="1" id="KW-0812">Transmembrane</keyword>
<dbReference type="InterPro" id="IPR029063">
    <property type="entry name" value="SAM-dependent_MTases_sf"/>
</dbReference>
<dbReference type="Proteomes" id="UP000030758">
    <property type="component" value="Unassembled WGS sequence"/>
</dbReference>
<dbReference type="SUPFAM" id="SSF53335">
    <property type="entry name" value="S-adenosyl-L-methionine-dependent methyltransferases"/>
    <property type="match status" value="1"/>
</dbReference>
<sequence>MSKDKNALSASDTGTSLDVGTLQALEAIRELRSNVTKMFDLLQQDHNGKEDGDEDNSALANAMSKLAHSIPDQIETLEKFITCFARQGGTFFHQNAGLLIRNDPADETRLYENILSSYNWIRRAREHAQWTFNFLNPMARRSQSKCLRKVFPPSFLQMNPTFMSNMLPFMQRQYPGLHITSIPRGRSTILLMVTVRQVPSPPDPSRPPSKIFEAAVLWRGLQIEWANVKGPDESFYDDSGKVHFIHAFLFNASLLSPLKLCLHRRSRYAIFRHVTDNVKGLIQQFNSSLTTFPMPQTVAMLKLALVWMQTLFAAYRLVFVFFCFRAGFTTIVICSLNPVAIARRFLKTIFRRPSGNIGIAKSESIAIAMAEAELQQSLPSFNSFRSLMALDFANGHHPPLMDGHIEEPDGDSKQELVQFYLSTLVDLTNRLLEPLREDKEARCLNIGSGFALCSALMQCGSFAGRIHIADGNADGVRKLDEWKGGNEVNFDLQALIAFVGKIQKREEDLQVYHSLRDRVDRISLIQIDNTEQFVKESGLFDLVTCFLPNDKITFEVDLERTLANVFALVKQDRCVILCGNGRHFSEVKKVKMTLEKLDAEVREWYDCELPIQFSHVKATAPFLPCESHYMCVVAPAASTA</sequence>
<gene>
    <name evidence="2" type="ORF">M513_03912</name>
    <name evidence="3" type="ORF">M514_03912</name>
</gene>
<reference evidence="3 4" key="1">
    <citation type="journal article" date="2014" name="Nat. Genet.">
        <title>Genome and transcriptome of the porcine whipworm Trichuris suis.</title>
        <authorList>
            <person name="Jex A.R."/>
            <person name="Nejsum P."/>
            <person name="Schwarz E.M."/>
            <person name="Hu L."/>
            <person name="Young N.D."/>
            <person name="Hall R.S."/>
            <person name="Korhonen P.K."/>
            <person name="Liao S."/>
            <person name="Thamsborg S."/>
            <person name="Xia J."/>
            <person name="Xu P."/>
            <person name="Wang S."/>
            <person name="Scheerlinck J.P."/>
            <person name="Hofmann A."/>
            <person name="Sternberg P.W."/>
            <person name="Wang J."/>
            <person name="Gasser R.B."/>
        </authorList>
    </citation>
    <scope>NUCLEOTIDE SEQUENCE [LARGE SCALE GENOMIC DNA]</scope>
    <source>
        <strain evidence="3">DCEP-RM93F</strain>
        <strain evidence="2">DCEP-RM93M</strain>
    </source>
</reference>
<evidence type="ECO:0000256" key="1">
    <source>
        <dbReference type="SAM" id="Phobius"/>
    </source>
</evidence>
<organism evidence="3">
    <name type="scientific">Trichuris suis</name>
    <name type="common">pig whipworm</name>
    <dbReference type="NCBI Taxonomy" id="68888"/>
    <lineage>
        <taxon>Eukaryota</taxon>
        <taxon>Metazoa</taxon>
        <taxon>Ecdysozoa</taxon>
        <taxon>Nematoda</taxon>
        <taxon>Enoplea</taxon>
        <taxon>Dorylaimia</taxon>
        <taxon>Trichinellida</taxon>
        <taxon>Trichuridae</taxon>
        <taxon>Trichuris</taxon>
    </lineage>
</organism>
<keyword evidence="4" id="KW-1185">Reference proteome</keyword>
<name>A0A085N8Y7_9BILA</name>